<dbReference type="GeneID" id="68865579"/>
<dbReference type="Gene3D" id="3.40.50.620">
    <property type="entry name" value="HUPs"/>
    <property type="match status" value="1"/>
</dbReference>
<dbReference type="SUPFAM" id="SSF158372">
    <property type="entry name" value="AF1782-like"/>
    <property type="match status" value="1"/>
</dbReference>
<evidence type="ECO:0000256" key="2">
    <source>
        <dbReference type="ARBA" id="ARBA00022695"/>
    </source>
</evidence>
<dbReference type="PANTHER" id="PTHR43793">
    <property type="entry name" value="FAD SYNTHASE"/>
    <property type="match status" value="1"/>
</dbReference>
<feature type="domain" description="DUF357" evidence="4">
    <location>
        <begin position="12"/>
        <end position="74"/>
    </location>
</feature>
<dbReference type="SUPFAM" id="SSF52374">
    <property type="entry name" value="Nucleotidylyl transferase"/>
    <property type="match status" value="1"/>
</dbReference>
<dbReference type="KEGG" id="scas:SACC_08380"/>
<protein>
    <submittedName>
        <fullName evidence="5">Cytidyltransferase</fullName>
    </submittedName>
</protein>
<keyword evidence="6" id="KW-1185">Reference proteome</keyword>
<dbReference type="Proteomes" id="UP001319921">
    <property type="component" value="Chromosome"/>
</dbReference>
<evidence type="ECO:0000259" key="4">
    <source>
        <dbReference type="Pfam" id="PF04010"/>
    </source>
</evidence>
<accession>A0AAQ4CPU0</accession>
<keyword evidence="1" id="KW-0808">Transferase</keyword>
<evidence type="ECO:0000313" key="6">
    <source>
        <dbReference type="Proteomes" id="UP001319921"/>
    </source>
</evidence>
<dbReference type="EMBL" id="AP025226">
    <property type="protein sequence ID" value="BDB97821.1"/>
    <property type="molecule type" value="Genomic_DNA"/>
</dbReference>
<dbReference type="CDD" id="cd02170">
    <property type="entry name" value="cytidylyltransferase"/>
    <property type="match status" value="1"/>
</dbReference>
<dbReference type="InterPro" id="IPR036809">
    <property type="entry name" value="AF1782-like_sf"/>
</dbReference>
<feature type="domain" description="Cytidyltransferase-like" evidence="3">
    <location>
        <begin position="91"/>
        <end position="219"/>
    </location>
</feature>
<evidence type="ECO:0000259" key="3">
    <source>
        <dbReference type="Pfam" id="PF01467"/>
    </source>
</evidence>
<proteinExistence type="predicted"/>
<dbReference type="InterPro" id="IPR050385">
    <property type="entry name" value="Archaeal_FAD_synthase"/>
</dbReference>
<dbReference type="AlphaFoldDB" id="A0AAQ4CPU0"/>
<keyword evidence="2" id="KW-0548">Nucleotidyltransferase</keyword>
<organism evidence="5 6">
    <name type="scientific">Saccharolobus caldissimus</name>
    <dbReference type="NCBI Taxonomy" id="1702097"/>
    <lineage>
        <taxon>Archaea</taxon>
        <taxon>Thermoproteota</taxon>
        <taxon>Thermoprotei</taxon>
        <taxon>Sulfolobales</taxon>
        <taxon>Sulfolobaceae</taxon>
        <taxon>Saccharolobus</taxon>
    </lineage>
</organism>
<name>A0AAQ4CPU0_9CREN</name>
<dbReference type="RefSeq" id="WP_229571788.1">
    <property type="nucleotide sequence ID" value="NZ_AP025226.1"/>
</dbReference>
<evidence type="ECO:0000313" key="5">
    <source>
        <dbReference type="EMBL" id="BDB97821.1"/>
    </source>
</evidence>
<sequence length="228" mass="26411">MDADEVRSRVEKYIKGMEERLKNVNMATIEEEKAKVIELARLYTEDSKYYLERGDYITALVDVVYAEGLLDAVSILSGKDPTSDVSKRVFVAGTFDIIHPGHIEFLREASKYGRVYAVVARDSNSEKIKGRKPINDEQTRLEIVKSIRYVFDAILGDQEDFLKSVERINPDIIFLGPDQKVDENKLLEELRKRGLNPQIIRLRERIKRWNHSSTTDIINEIKKRYCNS</sequence>
<dbReference type="Pfam" id="PF04010">
    <property type="entry name" value="DUF357"/>
    <property type="match status" value="1"/>
</dbReference>
<dbReference type="NCBIfam" id="TIGR00125">
    <property type="entry name" value="cyt_tran_rel"/>
    <property type="match status" value="1"/>
</dbReference>
<dbReference type="InterPro" id="IPR004821">
    <property type="entry name" value="Cyt_trans-like"/>
</dbReference>
<dbReference type="InterPro" id="IPR023140">
    <property type="entry name" value="DUF357"/>
</dbReference>
<evidence type="ECO:0000256" key="1">
    <source>
        <dbReference type="ARBA" id="ARBA00022679"/>
    </source>
</evidence>
<dbReference type="InterPro" id="IPR014729">
    <property type="entry name" value="Rossmann-like_a/b/a_fold"/>
</dbReference>
<dbReference type="GO" id="GO:0016779">
    <property type="term" value="F:nucleotidyltransferase activity"/>
    <property type="evidence" value="ECO:0007669"/>
    <property type="project" value="UniProtKB-KW"/>
</dbReference>
<gene>
    <name evidence="5" type="ORF">SACC_08380</name>
</gene>
<dbReference type="Pfam" id="PF01467">
    <property type="entry name" value="CTP_transf_like"/>
    <property type="match status" value="1"/>
</dbReference>
<reference evidence="5 6" key="1">
    <citation type="journal article" date="2022" name="Microbiol. Resour. Announc.">
        <title>Complete Genome Sequence of the Hyperthermophilic and Acidophilic Archaeon Saccharolobus caldissimus Strain HS-3T.</title>
        <authorList>
            <person name="Sakai H.D."/>
            <person name="Kurosawa N."/>
        </authorList>
    </citation>
    <scope>NUCLEOTIDE SEQUENCE [LARGE SCALE GENOMIC DNA]</scope>
    <source>
        <strain evidence="5 6">JCM32116</strain>
    </source>
</reference>
<dbReference type="PANTHER" id="PTHR43793:SF1">
    <property type="entry name" value="FAD SYNTHASE"/>
    <property type="match status" value="1"/>
</dbReference>
<dbReference type="Gene3D" id="1.20.1270.90">
    <property type="entry name" value="AF1782-like"/>
    <property type="match status" value="1"/>
</dbReference>